<dbReference type="GO" id="GO:0000785">
    <property type="term" value="C:chromatin"/>
    <property type="evidence" value="ECO:0007669"/>
    <property type="project" value="TreeGrafter"/>
</dbReference>
<evidence type="ECO:0000313" key="8">
    <source>
        <dbReference type="Proteomes" id="UP001301350"/>
    </source>
</evidence>
<dbReference type="GO" id="GO:0061665">
    <property type="term" value="F:SUMO ligase activity"/>
    <property type="evidence" value="ECO:0007669"/>
    <property type="project" value="TreeGrafter"/>
</dbReference>
<dbReference type="PROSITE" id="PS51044">
    <property type="entry name" value="ZF_SP_RING"/>
    <property type="match status" value="1"/>
</dbReference>
<evidence type="ECO:0000256" key="4">
    <source>
        <dbReference type="PROSITE-ProRule" id="PRU00452"/>
    </source>
</evidence>
<accession>A0AAV9J0H3</accession>
<dbReference type="PANTHER" id="PTHR10782:SF4">
    <property type="entry name" value="TONALLI, ISOFORM E"/>
    <property type="match status" value="1"/>
</dbReference>
<dbReference type="EMBL" id="JANCYW010000014">
    <property type="protein sequence ID" value="KAK4537829.1"/>
    <property type="molecule type" value="Genomic_DNA"/>
</dbReference>
<dbReference type="Proteomes" id="UP001301350">
    <property type="component" value="Unassembled WGS sequence"/>
</dbReference>
<feature type="compositionally biased region" description="Basic and acidic residues" evidence="5">
    <location>
        <begin position="280"/>
        <end position="291"/>
    </location>
</feature>
<keyword evidence="3" id="KW-0862">Zinc</keyword>
<evidence type="ECO:0000256" key="5">
    <source>
        <dbReference type="SAM" id="MobiDB-lite"/>
    </source>
</evidence>
<protein>
    <recommendedName>
        <fullName evidence="6">SP-RING-type domain-containing protein</fullName>
    </recommendedName>
</protein>
<reference evidence="7 8" key="1">
    <citation type="submission" date="2022-07" db="EMBL/GenBank/DDBJ databases">
        <title>Genome-wide signatures of adaptation to extreme environments.</title>
        <authorList>
            <person name="Cho C.H."/>
            <person name="Yoon H.S."/>
        </authorList>
    </citation>
    <scope>NUCLEOTIDE SEQUENCE [LARGE SCALE GENOMIC DNA]</scope>
    <source>
        <strain evidence="7 8">DBV 063 E5</strain>
    </source>
</reference>
<dbReference type="Pfam" id="PF02891">
    <property type="entry name" value="zf-MIZ"/>
    <property type="match status" value="1"/>
</dbReference>
<proteinExistence type="predicted"/>
<feature type="domain" description="SP-RING-type" evidence="6">
    <location>
        <begin position="542"/>
        <end position="623"/>
    </location>
</feature>
<dbReference type="AlphaFoldDB" id="A0AAV9J0H3"/>
<dbReference type="GO" id="GO:0008270">
    <property type="term" value="F:zinc ion binding"/>
    <property type="evidence" value="ECO:0007669"/>
    <property type="project" value="UniProtKB-KW"/>
</dbReference>
<feature type="compositionally biased region" description="Basic and acidic residues" evidence="5">
    <location>
        <begin position="299"/>
        <end position="309"/>
    </location>
</feature>
<evidence type="ECO:0000313" key="7">
    <source>
        <dbReference type="EMBL" id="KAK4537829.1"/>
    </source>
</evidence>
<keyword evidence="1" id="KW-0479">Metal-binding</keyword>
<dbReference type="CDD" id="cd16650">
    <property type="entry name" value="SP-RING_PIAS-like"/>
    <property type="match status" value="1"/>
</dbReference>
<dbReference type="Gene3D" id="3.30.40.10">
    <property type="entry name" value="Zinc/RING finger domain, C3HC4 (zinc finger)"/>
    <property type="match status" value="1"/>
</dbReference>
<dbReference type="InterPro" id="IPR004181">
    <property type="entry name" value="Znf_MIZ"/>
</dbReference>
<sequence>MSESTGGVDPPPLERLPDIGLEVFLDGLQGVFNGASAASVGADTAYTNATSLPWIDEAATSTRSETQSLSASDGCRVPPTPAATATLVPQRCFGEAELQRVLQLWSRPPVFTSFWLLARMVGYGGGNPTAAAAAVERHCGWPPDRTLMSRLHEFSKFTKERLVDVACMLNIAFRASWNKVEVLDAVVRVLDGSDRGTIGQLERSAARWIMRNEARVRRLTDATYRAARKGSEDCFIAPPFDAIRWLLPHPQSGEAPEGWTAASLRSSNFVVQHGELVRTMEGRAGAERESVPRPGRRHRAEETLSDRSQRPRIAMTPVSEAAPRPHLDGEEPDATAMRQPPGAGPEMLRAFRAASLFSFGRQEPCLHTAEVLDRTVTRGVPVALEVRLRWPLDSLLPRATFYERAILLRCFRVDGPMAASWACGFPSAGTVRVSSAKGASEAAERVSVEASAAHVNLYEPLLRAGKTAMSATPTHAAVDVLLEFDVNSHADRSAWDANALYAWVVQSAYVCSPQKELAKILARKRPPFEEARTRLCAAIHGNDDDIGVQSSRVSLLCPLSQTRIQVPVRVRGTTQLQCFDARSYIELCLLSRKFVCPVTGRPAPLSSLQVCEFFRRALQVAAADEHFIDVLPDGSMRHVRPYDAHGFSDATASADNSQSRCGVPVPKKDTLLTENSYTGSPGTGCVEVIDLSLDDD</sequence>
<organism evidence="7 8">
    <name type="scientific">Cyanidium caldarium</name>
    <name type="common">Red alga</name>
    <dbReference type="NCBI Taxonomy" id="2771"/>
    <lineage>
        <taxon>Eukaryota</taxon>
        <taxon>Rhodophyta</taxon>
        <taxon>Bangiophyceae</taxon>
        <taxon>Cyanidiales</taxon>
        <taxon>Cyanidiaceae</taxon>
        <taxon>Cyanidium</taxon>
    </lineage>
</organism>
<evidence type="ECO:0000256" key="2">
    <source>
        <dbReference type="ARBA" id="ARBA00022771"/>
    </source>
</evidence>
<comment type="caution">
    <text evidence="7">The sequence shown here is derived from an EMBL/GenBank/DDBJ whole genome shotgun (WGS) entry which is preliminary data.</text>
</comment>
<dbReference type="GO" id="GO:0016925">
    <property type="term" value="P:protein sumoylation"/>
    <property type="evidence" value="ECO:0007669"/>
    <property type="project" value="TreeGrafter"/>
</dbReference>
<evidence type="ECO:0000259" key="6">
    <source>
        <dbReference type="PROSITE" id="PS51044"/>
    </source>
</evidence>
<dbReference type="InterPro" id="IPR013083">
    <property type="entry name" value="Znf_RING/FYVE/PHD"/>
</dbReference>
<name>A0AAV9J0H3_CYACA</name>
<gene>
    <name evidence="7" type="ORF">CDCA_CDCA14G3854</name>
</gene>
<keyword evidence="2 4" id="KW-0863">Zinc-finger</keyword>
<evidence type="ECO:0000256" key="3">
    <source>
        <dbReference type="ARBA" id="ARBA00022833"/>
    </source>
</evidence>
<keyword evidence="8" id="KW-1185">Reference proteome</keyword>
<dbReference type="PANTHER" id="PTHR10782">
    <property type="entry name" value="ZINC FINGER MIZ DOMAIN-CONTAINING PROTEIN"/>
    <property type="match status" value="1"/>
</dbReference>
<feature type="region of interest" description="Disordered" evidence="5">
    <location>
        <begin position="280"/>
        <end position="344"/>
    </location>
</feature>
<evidence type="ECO:0000256" key="1">
    <source>
        <dbReference type="ARBA" id="ARBA00022723"/>
    </source>
</evidence>